<proteinExistence type="predicted"/>
<keyword evidence="2 6" id="KW-0812">Transmembrane</keyword>
<dbReference type="RefSeq" id="WP_091358603.1">
    <property type="nucleotide sequence ID" value="NZ_SMZX01000001.1"/>
</dbReference>
<dbReference type="InterPro" id="IPR007343">
    <property type="entry name" value="Uncharacterised_pept_Zn_put"/>
</dbReference>
<evidence type="ECO:0000256" key="4">
    <source>
        <dbReference type="ARBA" id="ARBA00023136"/>
    </source>
</evidence>
<evidence type="ECO:0000313" key="8">
    <source>
        <dbReference type="Proteomes" id="UP000295633"/>
    </source>
</evidence>
<evidence type="ECO:0000256" key="2">
    <source>
        <dbReference type="ARBA" id="ARBA00022692"/>
    </source>
</evidence>
<organism evidence="7 8">
    <name type="scientific">Microbacterium oleivorans</name>
    <dbReference type="NCBI Taxonomy" id="273677"/>
    <lineage>
        <taxon>Bacteria</taxon>
        <taxon>Bacillati</taxon>
        <taxon>Actinomycetota</taxon>
        <taxon>Actinomycetes</taxon>
        <taxon>Micrococcales</taxon>
        <taxon>Microbacteriaceae</taxon>
        <taxon>Microbacterium</taxon>
    </lineage>
</organism>
<evidence type="ECO:0000256" key="6">
    <source>
        <dbReference type="SAM" id="Phobius"/>
    </source>
</evidence>
<dbReference type="PANTHER" id="PTHR30168:SF0">
    <property type="entry name" value="INNER MEMBRANE PROTEIN"/>
    <property type="match status" value="1"/>
</dbReference>
<keyword evidence="3 6" id="KW-1133">Transmembrane helix</keyword>
<dbReference type="EMBL" id="SMZX01000001">
    <property type="protein sequence ID" value="TDL45670.1"/>
    <property type="molecule type" value="Genomic_DNA"/>
</dbReference>
<dbReference type="Pfam" id="PF04228">
    <property type="entry name" value="Zn_peptidase"/>
    <property type="match status" value="1"/>
</dbReference>
<evidence type="ECO:0000256" key="3">
    <source>
        <dbReference type="ARBA" id="ARBA00022989"/>
    </source>
</evidence>
<evidence type="ECO:0000313" key="7">
    <source>
        <dbReference type="EMBL" id="TDL45670.1"/>
    </source>
</evidence>
<dbReference type="STRING" id="273677.BW34_01472"/>
<dbReference type="Proteomes" id="UP000295633">
    <property type="component" value="Unassembled WGS sequence"/>
</dbReference>
<comment type="subcellular location">
    <subcellularLocation>
        <location evidence="1">Membrane</location>
        <topology evidence="1">Single-pass membrane protein</topology>
    </subcellularLocation>
</comment>
<dbReference type="SUPFAM" id="SSF55486">
    <property type="entry name" value="Metalloproteases ('zincins'), catalytic domain"/>
    <property type="match status" value="1"/>
</dbReference>
<evidence type="ECO:0000256" key="5">
    <source>
        <dbReference type="SAM" id="MobiDB-lite"/>
    </source>
</evidence>
<dbReference type="GO" id="GO:0016020">
    <property type="term" value="C:membrane"/>
    <property type="evidence" value="ECO:0007669"/>
    <property type="project" value="UniProtKB-SubCell"/>
</dbReference>
<comment type="caution">
    <text evidence="7">The sequence shown here is derived from an EMBL/GenBank/DDBJ whole genome shotgun (WGS) entry which is preliminary data.</text>
</comment>
<gene>
    <name evidence="7" type="ORF">E2R54_04265</name>
</gene>
<dbReference type="PANTHER" id="PTHR30168">
    <property type="entry name" value="PUTATIVE MEMBRANE PROTEIN YPFJ"/>
    <property type="match status" value="1"/>
</dbReference>
<dbReference type="AlphaFoldDB" id="A0A4R5YQC2"/>
<protein>
    <submittedName>
        <fullName evidence="7">Neutral zinc metallopeptidase</fullName>
    </submittedName>
</protein>
<name>A0A4R5YQC2_9MICO</name>
<accession>A0A4R5YQC2</accession>
<keyword evidence="4 6" id="KW-0472">Membrane</keyword>
<sequence length="291" mass="30500">MTFNPNADVRGKSATRRGGRGPMIAGGAGVGVIGIAVLLFSLFTGQDLSGLLGGAPGGGGSEPGTALTNCQTGSDANNDDACRLDAGEEVINSYWEGEFGGDYRAPSLVIVDQQAQTPCGTASNQTGPFYCPTDETVYIDPTFWSILRGQLGAEGGDFAQLYVLAHEYGHHVQHLTGVFEDHPRDGTGEDSNAVRTELQADCFAGAWAAEAPKQTDAAGQPYLLEPTRAQIDDALSAAAAVGDDHIQEQSGRVNPESWTHGSSEQRQRWFMAGYEGGHAACDTFAVSGAEL</sequence>
<evidence type="ECO:0000256" key="1">
    <source>
        <dbReference type="ARBA" id="ARBA00004167"/>
    </source>
</evidence>
<reference evidence="7 8" key="1">
    <citation type="submission" date="2019-03" db="EMBL/GenBank/DDBJ databases">
        <title>Genome Sequencing and Assembly of Various Microbes Isolated from Partially Reclaimed Soil and Acid Mine Drainage (AMD) Site.</title>
        <authorList>
            <person name="Steinbock B."/>
            <person name="Bechtold R."/>
            <person name="Sevigny J.L."/>
            <person name="Thomas D."/>
            <person name="Cuthill L.R."/>
            <person name="Aveiro Johannsen E.J."/>
            <person name="Thomas K."/>
            <person name="Ghosh A."/>
        </authorList>
    </citation>
    <scope>NUCLEOTIDE SEQUENCE [LARGE SCALE GENOMIC DNA]</scope>
    <source>
        <strain evidence="7 8">F-B2</strain>
    </source>
</reference>
<feature type="region of interest" description="Disordered" evidence="5">
    <location>
        <begin position="1"/>
        <end position="21"/>
    </location>
</feature>
<feature type="transmembrane region" description="Helical" evidence="6">
    <location>
        <begin position="21"/>
        <end position="43"/>
    </location>
</feature>